<dbReference type="AlphaFoldDB" id="A0A923LU94"/>
<dbReference type="InterPro" id="IPR036390">
    <property type="entry name" value="WH_DNA-bd_sf"/>
</dbReference>
<comment type="function">
    <text evidence="4">May be an activator protein for the gylABX operon.</text>
</comment>
<dbReference type="Proteomes" id="UP000606499">
    <property type="component" value="Unassembled WGS sequence"/>
</dbReference>
<evidence type="ECO:0000259" key="6">
    <source>
        <dbReference type="PROSITE" id="PS51077"/>
    </source>
</evidence>
<evidence type="ECO:0000256" key="4">
    <source>
        <dbReference type="ARBA" id="ARBA00058938"/>
    </source>
</evidence>
<dbReference type="PROSITE" id="PS51078">
    <property type="entry name" value="ICLR_ED"/>
    <property type="match status" value="1"/>
</dbReference>
<gene>
    <name evidence="8" type="ORF">H8S45_04845</name>
</gene>
<evidence type="ECO:0000256" key="1">
    <source>
        <dbReference type="ARBA" id="ARBA00023015"/>
    </source>
</evidence>
<accession>A0A923LU94</accession>
<sequence length="260" mass="29147">MAESSSVQSLERAFDLLEKLCRSRNGMTIGTLSAETGLHKSTVHRLLATMCTRGYVQRDAETSVYRAGMRLCELSSYIVENMDVIERARAPLERLGHETGETVHLVLQEERDIVYIHKVESVSGAIRMFSRIGMRRPLYCTGVGKAILATWPDEEARALWRASDVRPWTPYTIVDEAAFFQELAQVRRLGYAMDNEENELGVRCIAAAIPDYRGRASYAISVSAPLTRMSDERIAALRVPLLETRDEIAEAIGGGMYGKR</sequence>
<evidence type="ECO:0000256" key="5">
    <source>
        <dbReference type="ARBA" id="ARBA00070406"/>
    </source>
</evidence>
<evidence type="ECO:0000256" key="2">
    <source>
        <dbReference type="ARBA" id="ARBA00023125"/>
    </source>
</evidence>
<dbReference type="Pfam" id="PF09339">
    <property type="entry name" value="HTH_IclR"/>
    <property type="match status" value="1"/>
</dbReference>
<dbReference type="FunFam" id="1.10.10.10:FF:000056">
    <property type="entry name" value="IclR family transcriptional regulator"/>
    <property type="match status" value="1"/>
</dbReference>
<evidence type="ECO:0000256" key="3">
    <source>
        <dbReference type="ARBA" id="ARBA00023163"/>
    </source>
</evidence>
<dbReference type="GO" id="GO:0003700">
    <property type="term" value="F:DNA-binding transcription factor activity"/>
    <property type="evidence" value="ECO:0007669"/>
    <property type="project" value="TreeGrafter"/>
</dbReference>
<keyword evidence="1" id="KW-0805">Transcription regulation</keyword>
<keyword evidence="9" id="KW-1185">Reference proteome</keyword>
<name>A0A923LU94_9FIRM</name>
<keyword evidence="2" id="KW-0238">DNA-binding</keyword>
<dbReference type="PANTHER" id="PTHR30136">
    <property type="entry name" value="HELIX-TURN-HELIX TRANSCRIPTIONAL REGULATOR, ICLR FAMILY"/>
    <property type="match status" value="1"/>
</dbReference>
<organism evidence="8 9">
    <name type="scientific">Agathobaculum faecis</name>
    <dbReference type="NCBI Taxonomy" id="2763013"/>
    <lineage>
        <taxon>Bacteria</taxon>
        <taxon>Bacillati</taxon>
        <taxon>Bacillota</taxon>
        <taxon>Clostridia</taxon>
        <taxon>Eubacteriales</taxon>
        <taxon>Butyricicoccaceae</taxon>
        <taxon>Agathobaculum</taxon>
    </lineage>
</organism>
<dbReference type="Gene3D" id="3.30.450.40">
    <property type="match status" value="1"/>
</dbReference>
<dbReference type="InterPro" id="IPR029016">
    <property type="entry name" value="GAF-like_dom_sf"/>
</dbReference>
<reference evidence="8" key="1">
    <citation type="submission" date="2020-08" db="EMBL/GenBank/DDBJ databases">
        <title>Genome public.</title>
        <authorList>
            <person name="Liu C."/>
            <person name="Sun Q."/>
        </authorList>
    </citation>
    <scope>NUCLEOTIDE SEQUENCE</scope>
    <source>
        <strain evidence="8">NSJ-28</strain>
    </source>
</reference>
<evidence type="ECO:0000313" key="8">
    <source>
        <dbReference type="EMBL" id="MBC5724788.1"/>
    </source>
</evidence>
<dbReference type="EMBL" id="JACOPL010000003">
    <property type="protein sequence ID" value="MBC5724788.1"/>
    <property type="molecule type" value="Genomic_DNA"/>
</dbReference>
<keyword evidence="3" id="KW-0804">Transcription</keyword>
<dbReference type="InterPro" id="IPR050707">
    <property type="entry name" value="HTH_MetabolicPath_Reg"/>
</dbReference>
<evidence type="ECO:0000259" key="7">
    <source>
        <dbReference type="PROSITE" id="PS51078"/>
    </source>
</evidence>
<dbReference type="GO" id="GO:0003677">
    <property type="term" value="F:DNA binding"/>
    <property type="evidence" value="ECO:0007669"/>
    <property type="project" value="UniProtKB-KW"/>
</dbReference>
<dbReference type="InterPro" id="IPR036388">
    <property type="entry name" value="WH-like_DNA-bd_sf"/>
</dbReference>
<dbReference type="PROSITE" id="PS51077">
    <property type="entry name" value="HTH_ICLR"/>
    <property type="match status" value="1"/>
</dbReference>
<evidence type="ECO:0000313" key="9">
    <source>
        <dbReference type="Proteomes" id="UP000606499"/>
    </source>
</evidence>
<comment type="caution">
    <text evidence="8">The sequence shown here is derived from an EMBL/GenBank/DDBJ whole genome shotgun (WGS) entry which is preliminary data.</text>
</comment>
<dbReference type="Pfam" id="PF01614">
    <property type="entry name" value="IclR_C"/>
    <property type="match status" value="1"/>
</dbReference>
<dbReference type="SUPFAM" id="SSF46785">
    <property type="entry name" value="Winged helix' DNA-binding domain"/>
    <property type="match status" value="1"/>
</dbReference>
<dbReference type="InterPro" id="IPR014757">
    <property type="entry name" value="Tscrpt_reg_IclR_C"/>
</dbReference>
<feature type="domain" description="IclR-ED" evidence="7">
    <location>
        <begin position="70"/>
        <end position="254"/>
    </location>
</feature>
<dbReference type="SUPFAM" id="SSF55781">
    <property type="entry name" value="GAF domain-like"/>
    <property type="match status" value="1"/>
</dbReference>
<dbReference type="RefSeq" id="WP_054327724.1">
    <property type="nucleotide sequence ID" value="NZ_JACOPL010000003.1"/>
</dbReference>
<dbReference type="SMART" id="SM00346">
    <property type="entry name" value="HTH_ICLR"/>
    <property type="match status" value="1"/>
</dbReference>
<proteinExistence type="predicted"/>
<feature type="domain" description="HTH iclR-type" evidence="6">
    <location>
        <begin position="7"/>
        <end position="69"/>
    </location>
</feature>
<dbReference type="InterPro" id="IPR005471">
    <property type="entry name" value="Tscrpt_reg_IclR_N"/>
</dbReference>
<dbReference type="PANTHER" id="PTHR30136:SF35">
    <property type="entry name" value="HTH-TYPE TRANSCRIPTIONAL REGULATOR RV1719"/>
    <property type="match status" value="1"/>
</dbReference>
<protein>
    <recommendedName>
        <fullName evidence="5">Glycerol operon regulatory protein</fullName>
    </recommendedName>
</protein>
<dbReference type="Gene3D" id="1.10.10.10">
    <property type="entry name" value="Winged helix-like DNA-binding domain superfamily/Winged helix DNA-binding domain"/>
    <property type="match status" value="1"/>
</dbReference>
<dbReference type="GO" id="GO:0045892">
    <property type="term" value="P:negative regulation of DNA-templated transcription"/>
    <property type="evidence" value="ECO:0007669"/>
    <property type="project" value="TreeGrafter"/>
</dbReference>